<gene>
    <name evidence="5" type="ORF">PACLA_8A001900</name>
</gene>
<keyword evidence="2" id="KW-0378">Hydrolase</keyword>
<evidence type="ECO:0000313" key="5">
    <source>
        <dbReference type="EMBL" id="CAB3982111.1"/>
    </source>
</evidence>
<dbReference type="InterPro" id="IPR015894">
    <property type="entry name" value="Guanylate-bd_N"/>
</dbReference>
<dbReference type="SUPFAM" id="SSF52540">
    <property type="entry name" value="P-loop containing nucleoside triphosphate hydrolases"/>
    <property type="match status" value="1"/>
</dbReference>
<evidence type="ECO:0000256" key="2">
    <source>
        <dbReference type="ARBA" id="ARBA00022801"/>
    </source>
</evidence>
<dbReference type="InterPro" id="IPR030386">
    <property type="entry name" value="G_GB1_RHD3_dom"/>
</dbReference>
<dbReference type="CDD" id="cd01851">
    <property type="entry name" value="GBP"/>
    <property type="match status" value="1"/>
</dbReference>
<dbReference type="GO" id="GO:0005525">
    <property type="term" value="F:GTP binding"/>
    <property type="evidence" value="ECO:0007669"/>
    <property type="project" value="UniProtKB-KW"/>
</dbReference>
<dbReference type="Pfam" id="PF02263">
    <property type="entry name" value="GBP"/>
    <property type="match status" value="1"/>
</dbReference>
<dbReference type="Pfam" id="PF02841">
    <property type="entry name" value="GBP_C"/>
    <property type="match status" value="1"/>
</dbReference>
<dbReference type="InterPro" id="IPR036543">
    <property type="entry name" value="Guanylate-bd_C_sf"/>
</dbReference>
<name>A0A7D9DD69_PARCT</name>
<dbReference type="Gene3D" id="1.20.1000.10">
    <property type="entry name" value="Guanylate-binding protein, C-terminal domain"/>
    <property type="match status" value="1"/>
</dbReference>
<reference evidence="5" key="1">
    <citation type="submission" date="2020-04" db="EMBL/GenBank/DDBJ databases">
        <authorList>
            <person name="Alioto T."/>
            <person name="Alioto T."/>
            <person name="Gomez Garrido J."/>
        </authorList>
    </citation>
    <scope>NUCLEOTIDE SEQUENCE</scope>
    <source>
        <strain evidence="5">A484AB</strain>
    </source>
</reference>
<dbReference type="SUPFAM" id="SSF48340">
    <property type="entry name" value="Interferon-induced guanylate-binding protein 1 (GBP1), C-terminal domain"/>
    <property type="match status" value="1"/>
</dbReference>
<dbReference type="EMBL" id="CACRXK020000467">
    <property type="protein sequence ID" value="CAB3982111.1"/>
    <property type="molecule type" value="Genomic_DNA"/>
</dbReference>
<dbReference type="Gene3D" id="3.40.50.300">
    <property type="entry name" value="P-loop containing nucleotide triphosphate hydrolases"/>
    <property type="match status" value="1"/>
</dbReference>
<dbReference type="InterPro" id="IPR027417">
    <property type="entry name" value="P-loop_NTPase"/>
</dbReference>
<evidence type="ECO:0000256" key="1">
    <source>
        <dbReference type="ARBA" id="ARBA00022741"/>
    </source>
</evidence>
<dbReference type="Proteomes" id="UP001152795">
    <property type="component" value="Unassembled WGS sequence"/>
</dbReference>
<dbReference type="PANTHER" id="PTHR10751">
    <property type="entry name" value="GUANYLATE BINDING PROTEIN"/>
    <property type="match status" value="1"/>
</dbReference>
<keyword evidence="3" id="KW-0342">GTP-binding</keyword>
<dbReference type="AlphaFoldDB" id="A0A7D9DD69"/>
<organism evidence="5 6">
    <name type="scientific">Paramuricea clavata</name>
    <name type="common">Red gorgonian</name>
    <name type="synonym">Violescent sea-whip</name>
    <dbReference type="NCBI Taxonomy" id="317549"/>
    <lineage>
        <taxon>Eukaryota</taxon>
        <taxon>Metazoa</taxon>
        <taxon>Cnidaria</taxon>
        <taxon>Anthozoa</taxon>
        <taxon>Octocorallia</taxon>
        <taxon>Malacalcyonacea</taxon>
        <taxon>Plexauridae</taxon>
        <taxon>Paramuricea</taxon>
    </lineage>
</organism>
<keyword evidence="1" id="KW-0547">Nucleotide-binding</keyword>
<evidence type="ECO:0000256" key="4">
    <source>
        <dbReference type="PROSITE-ProRule" id="PRU01052"/>
    </source>
</evidence>
<accession>A0A7D9DD69</accession>
<protein>
    <submittedName>
        <fullName evidence="5">Guanylate-binding 1-like</fullName>
    </submittedName>
</protein>
<evidence type="ECO:0000256" key="3">
    <source>
        <dbReference type="ARBA" id="ARBA00023134"/>
    </source>
</evidence>
<evidence type="ECO:0000313" key="6">
    <source>
        <dbReference type="Proteomes" id="UP001152795"/>
    </source>
</evidence>
<comment type="similarity">
    <text evidence="4">Belongs to the TRAFAC class dynamin-like GTPase superfamily. GB1/RHD3 GTPase family.</text>
</comment>
<proteinExistence type="inferred from homology"/>
<dbReference type="PROSITE" id="PS51715">
    <property type="entry name" value="G_GB1_RHD3"/>
    <property type="match status" value="1"/>
</dbReference>
<dbReference type="OrthoDB" id="5973237at2759"/>
<sequence>MRNSPVMDFDRSTKFSSAENLTTNQKNSLYSPEGCDLDTNDDIYTTEPMPFIQSVGNGKLVVNPRARDMLSRIEKPLVVISIAGLYRTGKSFLMNRLFGQPGFSIGGSTEANTKGIWVWCRDHPWNEEQCLVVLDSEGLGDTEKEDGINQDVHVFALAVLLSSCVVYNSWNAIDESAIQNLSLVTQMIEFIQLSRTEDDSAGNDTADDVFSPFFIWVVRDFSLSLKIEQRPCTADEYLEHALKDKPGARNLQRNEVRKKIREFFPTRKCFTLKRPVVDEEKLNNLDELPEDEFRPAFLEEVHRFIKCALGSSPVKVVNQVEITGHHFNYLAESYVSSLNNGSTPSIPSIINHIVEAEFIREKESITHNYRKKMNERLIKPMSVEELDNFSAELRSEAMKRFKRHKVLQKASNTNEMEQKLTDTLWELQVHYERENKRISKEFCSDLIKELYATINRRLNNEEYNMYGGYKAFLRDLVRLEKAYQSTPNKGPMSDQVLGEFVISLEGVKMLIRSGVEIINMELERRLSQQQGSYTVLLPWLKDSLVGSVSQFTTLCEHAVKSMSTPTTTAALTIVSNNTPKKSPSKND</sequence>
<comment type="caution">
    <text evidence="5">The sequence shown here is derived from an EMBL/GenBank/DDBJ whole genome shotgun (WGS) entry which is preliminary data.</text>
</comment>
<dbReference type="InterPro" id="IPR003191">
    <property type="entry name" value="Guanylate-bd/ATL_C"/>
</dbReference>
<dbReference type="GO" id="GO:0003924">
    <property type="term" value="F:GTPase activity"/>
    <property type="evidence" value="ECO:0007669"/>
    <property type="project" value="InterPro"/>
</dbReference>
<keyword evidence="6" id="KW-1185">Reference proteome</keyword>